<reference evidence="1 3" key="2">
    <citation type="journal article" date="2013" name="Nature">
        <title>Insights into bilaterian evolution from three spiralian genomes.</title>
        <authorList>
            <person name="Simakov O."/>
            <person name="Marletaz F."/>
            <person name="Cho S.J."/>
            <person name="Edsinger-Gonzales E."/>
            <person name="Havlak P."/>
            <person name="Hellsten U."/>
            <person name="Kuo D.H."/>
            <person name="Larsson T."/>
            <person name="Lv J."/>
            <person name="Arendt D."/>
            <person name="Savage R."/>
            <person name="Osoegawa K."/>
            <person name="de Jong P."/>
            <person name="Grimwood J."/>
            <person name="Chapman J.A."/>
            <person name="Shapiro H."/>
            <person name="Aerts A."/>
            <person name="Otillar R.P."/>
            <person name="Terry A.Y."/>
            <person name="Boore J.L."/>
            <person name="Grigoriev I.V."/>
            <person name="Lindberg D.R."/>
            <person name="Seaver E.C."/>
            <person name="Weisblat D.A."/>
            <person name="Putnam N.H."/>
            <person name="Rokhsar D.S."/>
        </authorList>
    </citation>
    <scope>NUCLEOTIDE SEQUENCE</scope>
</reference>
<dbReference type="KEGG" id="hro:HELRODRAFT_170141"/>
<dbReference type="RefSeq" id="XP_009014207.1">
    <property type="nucleotide sequence ID" value="XM_009015959.1"/>
</dbReference>
<dbReference type="GeneID" id="20203096"/>
<protein>
    <submittedName>
        <fullName evidence="1 2">Uncharacterized protein</fullName>
    </submittedName>
</protein>
<dbReference type="EnsemblMetazoa" id="HelroT170141">
    <property type="protein sequence ID" value="HelroP170141"/>
    <property type="gene ID" value="HelroG170141"/>
</dbReference>
<proteinExistence type="predicted"/>
<reference evidence="2" key="3">
    <citation type="submission" date="2015-06" db="UniProtKB">
        <authorList>
            <consortium name="EnsemblMetazoa"/>
        </authorList>
    </citation>
    <scope>IDENTIFICATION</scope>
</reference>
<name>T1F2P7_HELRO</name>
<reference evidence="3" key="1">
    <citation type="submission" date="2012-12" db="EMBL/GenBank/DDBJ databases">
        <authorList>
            <person name="Hellsten U."/>
            <person name="Grimwood J."/>
            <person name="Chapman J.A."/>
            <person name="Shapiro H."/>
            <person name="Aerts A."/>
            <person name="Otillar R.P."/>
            <person name="Terry A.Y."/>
            <person name="Boore J.L."/>
            <person name="Simakov O."/>
            <person name="Marletaz F."/>
            <person name="Cho S.-J."/>
            <person name="Edsinger-Gonzales E."/>
            <person name="Havlak P."/>
            <person name="Kuo D.-H."/>
            <person name="Larsson T."/>
            <person name="Lv J."/>
            <person name="Arendt D."/>
            <person name="Savage R."/>
            <person name="Osoegawa K."/>
            <person name="de Jong P."/>
            <person name="Lindberg D.R."/>
            <person name="Seaver E.C."/>
            <person name="Weisblat D.A."/>
            <person name="Putnam N.H."/>
            <person name="Grigoriev I.V."/>
            <person name="Rokhsar D.S."/>
        </authorList>
    </citation>
    <scope>NUCLEOTIDE SEQUENCE</scope>
</reference>
<dbReference type="EMBL" id="AMQM01003482">
    <property type="status" value="NOT_ANNOTATED_CDS"/>
    <property type="molecule type" value="Genomic_DNA"/>
</dbReference>
<evidence type="ECO:0000313" key="1">
    <source>
        <dbReference type="EMBL" id="ESO07596.1"/>
    </source>
</evidence>
<evidence type="ECO:0000313" key="3">
    <source>
        <dbReference type="Proteomes" id="UP000015101"/>
    </source>
</evidence>
<organism evidence="2 3">
    <name type="scientific">Helobdella robusta</name>
    <name type="common">Californian leech</name>
    <dbReference type="NCBI Taxonomy" id="6412"/>
    <lineage>
        <taxon>Eukaryota</taxon>
        <taxon>Metazoa</taxon>
        <taxon>Spiralia</taxon>
        <taxon>Lophotrochozoa</taxon>
        <taxon>Annelida</taxon>
        <taxon>Clitellata</taxon>
        <taxon>Hirudinea</taxon>
        <taxon>Rhynchobdellida</taxon>
        <taxon>Glossiphoniidae</taxon>
        <taxon>Helobdella</taxon>
    </lineage>
</organism>
<dbReference type="InParanoid" id="T1F2P7"/>
<dbReference type="CTD" id="20203096"/>
<dbReference type="EMBL" id="KB096183">
    <property type="protein sequence ID" value="ESO07596.1"/>
    <property type="molecule type" value="Genomic_DNA"/>
</dbReference>
<dbReference type="AlphaFoldDB" id="T1F2P7"/>
<dbReference type="Proteomes" id="UP000015101">
    <property type="component" value="Unassembled WGS sequence"/>
</dbReference>
<sequence length="100" mass="11670">MEFLPICIEVLGPMGPNTLKFLKAICKMISVRSGESRELFFATNHISCLLQRAPKTLAFMPYKNVEMYNRVVQCKHAVHYSTAQYRHEVQYKHEVQHMNP</sequence>
<evidence type="ECO:0000313" key="2">
    <source>
        <dbReference type="EnsemblMetazoa" id="HelroP170141"/>
    </source>
</evidence>
<dbReference type="HOGENOM" id="CLU_2309006_0_0_1"/>
<gene>
    <name evidence="2" type="primary">20203096</name>
    <name evidence="1" type="ORF">HELRODRAFT_170141</name>
</gene>
<accession>T1F2P7</accession>
<keyword evidence="3" id="KW-1185">Reference proteome</keyword>